<proteinExistence type="predicted"/>
<dbReference type="Proteomes" id="UP001589818">
    <property type="component" value="Unassembled WGS sequence"/>
</dbReference>
<reference evidence="3 4" key="1">
    <citation type="submission" date="2024-09" db="EMBL/GenBank/DDBJ databases">
        <authorList>
            <person name="Sun Q."/>
            <person name="Mori K."/>
        </authorList>
    </citation>
    <scope>NUCLEOTIDE SEQUENCE [LARGE SCALE GENOMIC DNA]</scope>
    <source>
        <strain evidence="3 4">CCM 4839</strain>
    </source>
</reference>
<keyword evidence="2" id="KW-1133">Transmembrane helix</keyword>
<evidence type="ECO:0000313" key="4">
    <source>
        <dbReference type="Proteomes" id="UP001589818"/>
    </source>
</evidence>
<gene>
    <name evidence="3" type="ORF">ACFFJ8_17245</name>
</gene>
<keyword evidence="2" id="KW-0472">Membrane</keyword>
<keyword evidence="4" id="KW-1185">Reference proteome</keyword>
<dbReference type="Pfam" id="PF13798">
    <property type="entry name" value="PCYCGC"/>
    <property type="match status" value="1"/>
</dbReference>
<accession>A0ABV6JB31</accession>
<sequence>MNKHSDPNNVMSSERKSTEPIPDGSGHSNSEARQKRSAIRLLFIIAAVTILTVFILTACGNASNNSTHMHGSETFETTDSFDQRPAFLADYSNLTRTLYAEAANLGDILKQINCYCGCMDEEDKMHDSLYRCYIAEEKDGKVTWTDHSAGCGICLEEVQDIVKLHKEGKSVDQIRKAIDDKFKPDRIS</sequence>
<name>A0ABV6JB31_9BACL</name>
<evidence type="ECO:0000256" key="1">
    <source>
        <dbReference type="SAM" id="MobiDB-lite"/>
    </source>
</evidence>
<keyword evidence="2" id="KW-0812">Transmembrane</keyword>
<dbReference type="InterPro" id="IPR025673">
    <property type="entry name" value="PCYCGC"/>
</dbReference>
<evidence type="ECO:0000256" key="2">
    <source>
        <dbReference type="SAM" id="Phobius"/>
    </source>
</evidence>
<organism evidence="3 4">
    <name type="scientific">Paenibacillus mendelii</name>
    <dbReference type="NCBI Taxonomy" id="206163"/>
    <lineage>
        <taxon>Bacteria</taxon>
        <taxon>Bacillati</taxon>
        <taxon>Bacillota</taxon>
        <taxon>Bacilli</taxon>
        <taxon>Bacillales</taxon>
        <taxon>Paenibacillaceae</taxon>
        <taxon>Paenibacillus</taxon>
    </lineage>
</organism>
<dbReference type="EMBL" id="JBHLVF010000028">
    <property type="protein sequence ID" value="MFC0393114.1"/>
    <property type="molecule type" value="Genomic_DNA"/>
</dbReference>
<feature type="region of interest" description="Disordered" evidence="1">
    <location>
        <begin position="1"/>
        <end position="31"/>
    </location>
</feature>
<feature type="transmembrane region" description="Helical" evidence="2">
    <location>
        <begin position="38"/>
        <end position="58"/>
    </location>
</feature>
<comment type="caution">
    <text evidence="3">The sequence shown here is derived from an EMBL/GenBank/DDBJ whole genome shotgun (WGS) entry which is preliminary data.</text>
</comment>
<evidence type="ECO:0000313" key="3">
    <source>
        <dbReference type="EMBL" id="MFC0393114.1"/>
    </source>
</evidence>
<dbReference type="RefSeq" id="WP_256555583.1">
    <property type="nucleotide sequence ID" value="NZ_JANHOF010000016.1"/>
</dbReference>
<protein>
    <submittedName>
        <fullName evidence="3">PCYCGC domain-containing protein</fullName>
    </submittedName>
</protein>